<gene>
    <name evidence="2" type="ORF">SM611_36700</name>
</gene>
<sequence>MNRFLAHPRLAVLFGDWLRCTCGLLGCTAMAGAISIGAAAPSDAAARPDPGHRRSVPPICRHAVSIGDWYSAHKCKEAWRSMYERSRRRSERGRDFPRWADRHSWNPKARQRPPSPVPLDRPSPRAALPDPPAGEAPPPVRKKRTTTPPALSSPAPVRTREQAEDVDSRPPTLQPVLLLSLLIPAAAAICYPFRHRLYAVATAGLPALPATEEETVPAGFGYHPVLDPFAIPATGLSGPGAVSTARVLALTALDEHGDSSLLVIPRPDATVLFGLAEDELLDDDTAGLFIPGNLDAALAYIETELAIRQNNGVTQARRLLLVADCTQEADRIQALLARHPGGASAILLGPWTGDQAVVDDNGLVDASPALASALPDRVPALSRTEARDRLLAALAQHRETRRPSPKRRSSSRRP</sequence>
<comment type="caution">
    <text evidence="2">The sequence shown here is derived from an EMBL/GenBank/DDBJ whole genome shotgun (WGS) entry which is preliminary data.</text>
</comment>
<dbReference type="RefSeq" id="WP_371955037.1">
    <property type="nucleotide sequence ID" value="NZ_JAXCEI010000031.1"/>
</dbReference>
<evidence type="ECO:0000256" key="1">
    <source>
        <dbReference type="SAM" id="MobiDB-lite"/>
    </source>
</evidence>
<organism evidence="2 3">
    <name type="scientific">Actinomadura monticuli</name>
    <dbReference type="NCBI Taxonomy" id="3097367"/>
    <lineage>
        <taxon>Bacteria</taxon>
        <taxon>Bacillati</taxon>
        <taxon>Actinomycetota</taxon>
        <taxon>Actinomycetes</taxon>
        <taxon>Streptosporangiales</taxon>
        <taxon>Thermomonosporaceae</taxon>
        <taxon>Actinomadura</taxon>
    </lineage>
</organism>
<evidence type="ECO:0000313" key="2">
    <source>
        <dbReference type="EMBL" id="MFA1544497.1"/>
    </source>
</evidence>
<feature type="compositionally biased region" description="Basic and acidic residues" evidence="1">
    <location>
        <begin position="92"/>
        <end position="104"/>
    </location>
</feature>
<evidence type="ECO:0000313" key="3">
    <source>
        <dbReference type="Proteomes" id="UP001569963"/>
    </source>
</evidence>
<feature type="compositionally biased region" description="Basic and acidic residues" evidence="1">
    <location>
        <begin position="158"/>
        <end position="168"/>
    </location>
</feature>
<feature type="region of interest" description="Disordered" evidence="1">
    <location>
        <begin position="86"/>
        <end position="170"/>
    </location>
</feature>
<feature type="region of interest" description="Disordered" evidence="1">
    <location>
        <begin position="394"/>
        <end position="414"/>
    </location>
</feature>
<feature type="compositionally biased region" description="Pro residues" evidence="1">
    <location>
        <begin position="129"/>
        <end position="139"/>
    </location>
</feature>
<proteinExistence type="predicted"/>
<protein>
    <submittedName>
        <fullName evidence="2">Uncharacterized protein</fullName>
    </submittedName>
</protein>
<feature type="compositionally biased region" description="Basic residues" evidence="1">
    <location>
        <begin position="403"/>
        <end position="414"/>
    </location>
</feature>
<keyword evidence="3" id="KW-1185">Reference proteome</keyword>
<name>A0ABV4QPT7_9ACTN</name>
<dbReference type="EMBL" id="JAXCEI010000031">
    <property type="protein sequence ID" value="MFA1544497.1"/>
    <property type="molecule type" value="Genomic_DNA"/>
</dbReference>
<accession>A0ABV4QPT7</accession>
<dbReference type="Proteomes" id="UP001569963">
    <property type="component" value="Unassembled WGS sequence"/>
</dbReference>
<reference evidence="2 3" key="1">
    <citation type="submission" date="2023-11" db="EMBL/GenBank/DDBJ databases">
        <title>Actinomadura monticuli sp. nov., isolated from volcanic ash.</title>
        <authorList>
            <person name="Lee S.D."/>
            <person name="Yang H."/>
            <person name="Kim I.S."/>
        </authorList>
    </citation>
    <scope>NUCLEOTIDE SEQUENCE [LARGE SCALE GENOMIC DNA]</scope>
    <source>
        <strain evidence="2 3">DLS-62</strain>
    </source>
</reference>
<feature type="compositionally biased region" description="Low complexity" evidence="1">
    <location>
        <begin position="146"/>
        <end position="156"/>
    </location>
</feature>